<name>A0AAU8JH02_9CYAN</name>
<sequence>MANSVEFKTKIKQGIIEIPEEYKQELREEQEVTVIVVKPPKRIPQTGIIAELTQNPISVPGIRQLTRDEIHSL</sequence>
<reference evidence="1" key="1">
    <citation type="submission" date="2024-07" db="EMBL/GenBank/DDBJ databases">
        <authorList>
            <person name="Kim Y.J."/>
            <person name="Jeong J.Y."/>
        </authorList>
    </citation>
    <scope>NUCLEOTIDE SEQUENCE</scope>
    <source>
        <strain evidence="1">GIHE-MW2</strain>
    </source>
</reference>
<dbReference type="RefSeq" id="WP_354635837.1">
    <property type="nucleotide sequence ID" value="NZ_CP159837.1"/>
</dbReference>
<organism evidence="1">
    <name type="scientific">Planktothricoides raciborskii GIHE-MW2</name>
    <dbReference type="NCBI Taxonomy" id="2792601"/>
    <lineage>
        <taxon>Bacteria</taxon>
        <taxon>Bacillati</taxon>
        <taxon>Cyanobacteriota</taxon>
        <taxon>Cyanophyceae</taxon>
        <taxon>Oscillatoriophycideae</taxon>
        <taxon>Oscillatoriales</taxon>
        <taxon>Oscillatoriaceae</taxon>
        <taxon>Planktothricoides</taxon>
    </lineage>
</organism>
<evidence type="ECO:0000313" key="1">
    <source>
        <dbReference type="EMBL" id="XCM38502.1"/>
    </source>
</evidence>
<evidence type="ECO:0008006" key="2">
    <source>
        <dbReference type="Google" id="ProtNLM"/>
    </source>
</evidence>
<protein>
    <recommendedName>
        <fullName evidence="2">SpoVT-AbrB domain-containing protein</fullName>
    </recommendedName>
</protein>
<dbReference type="AlphaFoldDB" id="A0AAU8JH02"/>
<dbReference type="EMBL" id="CP159837">
    <property type="protein sequence ID" value="XCM38502.1"/>
    <property type="molecule type" value="Genomic_DNA"/>
</dbReference>
<accession>A0AAU8JH02</accession>
<proteinExistence type="predicted"/>
<gene>
    <name evidence="1" type="ORF">ABWT76_001355</name>
</gene>